<evidence type="ECO:0000313" key="1">
    <source>
        <dbReference type="EMBL" id="ADI65859.1"/>
    </source>
</evidence>
<gene>
    <name evidence="1" type="ordered locus">Aazo_4621</name>
</gene>
<proteinExistence type="predicted"/>
<organism evidence="1 2">
    <name type="scientific">Nostoc azollae (strain 0708)</name>
    <name type="common">Anabaena azollae (strain 0708)</name>
    <dbReference type="NCBI Taxonomy" id="551115"/>
    <lineage>
        <taxon>Bacteria</taxon>
        <taxon>Bacillati</taxon>
        <taxon>Cyanobacteriota</taxon>
        <taxon>Cyanophyceae</taxon>
        <taxon>Nostocales</taxon>
        <taxon>Nostocaceae</taxon>
        <taxon>Trichormus</taxon>
    </lineage>
</organism>
<dbReference type="Proteomes" id="UP000001511">
    <property type="component" value="Chromosome"/>
</dbReference>
<keyword evidence="2" id="KW-1185">Reference proteome</keyword>
<sequence>MVGLLTPYCTILQTSETWTYVILKEMAKYLGDFLLSLSETLRERSERHYF</sequence>
<dbReference type="AlphaFoldDB" id="D7DXN3"/>
<dbReference type="EMBL" id="CP002059">
    <property type="protein sequence ID" value="ADI65859.1"/>
    <property type="molecule type" value="Genomic_DNA"/>
</dbReference>
<name>D7DXN3_NOSA0</name>
<accession>D7DXN3</accession>
<dbReference type="HOGENOM" id="CLU_3120470_0_0_3"/>
<dbReference type="KEGG" id="naz:Aazo_4621"/>
<protein>
    <submittedName>
        <fullName evidence="1">Uncharacterized protein</fullName>
    </submittedName>
</protein>
<reference evidence="1 2" key="1">
    <citation type="journal article" date="2010" name="PLoS ONE">
        <title>Genome erosion in a nitrogen-fixing vertically transmitted endosymbiotic multicellular cyanobacterium.</title>
        <authorList>
            <person name="Ran L."/>
            <person name="Larsson J."/>
            <person name="Vigil-Stenman T."/>
            <person name="Nylander J.A."/>
            <person name="Ininbergs K."/>
            <person name="Zheng W.W."/>
            <person name="Lapidus A."/>
            <person name="Lowry S."/>
            <person name="Haselkorn R."/>
            <person name="Bergman B."/>
        </authorList>
    </citation>
    <scope>NUCLEOTIDE SEQUENCE [LARGE SCALE GENOMIC DNA]</scope>
    <source>
        <strain evidence="1 2">0708</strain>
    </source>
</reference>
<evidence type="ECO:0000313" key="2">
    <source>
        <dbReference type="Proteomes" id="UP000001511"/>
    </source>
</evidence>